<feature type="transmembrane region" description="Helical" evidence="2">
    <location>
        <begin position="50"/>
        <end position="70"/>
    </location>
</feature>
<comment type="caution">
    <text evidence="3">The sequence shown here is derived from an EMBL/GenBank/DDBJ whole genome shotgun (WGS) entry which is preliminary data.</text>
</comment>
<dbReference type="OrthoDB" id="8448022at2"/>
<keyword evidence="4" id="KW-1185">Reference proteome</keyword>
<dbReference type="EMBL" id="AMRM01000038">
    <property type="protein sequence ID" value="EKF16864.1"/>
    <property type="molecule type" value="Genomic_DNA"/>
</dbReference>
<evidence type="ECO:0000313" key="4">
    <source>
        <dbReference type="Proteomes" id="UP000006786"/>
    </source>
</evidence>
<proteinExistence type="predicted"/>
<feature type="transmembrane region" description="Helical" evidence="2">
    <location>
        <begin position="26"/>
        <end position="44"/>
    </location>
</feature>
<feature type="region of interest" description="Disordered" evidence="1">
    <location>
        <begin position="163"/>
        <end position="186"/>
    </location>
</feature>
<evidence type="ECO:0008006" key="5">
    <source>
        <dbReference type="Google" id="ProtNLM"/>
    </source>
</evidence>
<dbReference type="PATRIC" id="fig|391937.3.peg.4267"/>
<dbReference type="AlphaFoldDB" id="K2LGH0"/>
<evidence type="ECO:0000256" key="2">
    <source>
        <dbReference type="SAM" id="Phobius"/>
    </source>
</evidence>
<evidence type="ECO:0000313" key="3">
    <source>
        <dbReference type="EMBL" id="EKF16864.1"/>
    </source>
</evidence>
<evidence type="ECO:0000256" key="1">
    <source>
        <dbReference type="SAM" id="MobiDB-lite"/>
    </source>
</evidence>
<gene>
    <name evidence="3" type="ORF">NA2_20836</name>
</gene>
<organism evidence="3 4">
    <name type="scientific">Nitratireductor pacificus pht-3B</name>
    <dbReference type="NCBI Taxonomy" id="391937"/>
    <lineage>
        <taxon>Bacteria</taxon>
        <taxon>Pseudomonadati</taxon>
        <taxon>Pseudomonadota</taxon>
        <taxon>Alphaproteobacteria</taxon>
        <taxon>Hyphomicrobiales</taxon>
        <taxon>Phyllobacteriaceae</taxon>
        <taxon>Nitratireductor</taxon>
    </lineage>
</organism>
<keyword evidence="2" id="KW-1133">Transmembrane helix</keyword>
<reference evidence="3 4" key="1">
    <citation type="journal article" date="2012" name="J. Bacteriol.">
        <title>Genome Sequence of Nitratireductor pacificus Type Strain pht-3B.</title>
        <authorList>
            <person name="Lai Q."/>
            <person name="Li G."/>
            <person name="Shao Z."/>
        </authorList>
    </citation>
    <scope>NUCLEOTIDE SEQUENCE [LARGE SCALE GENOMIC DNA]</scope>
    <source>
        <strain evidence="4">pht-3B</strain>
    </source>
</reference>
<keyword evidence="2" id="KW-0812">Transmembrane</keyword>
<name>K2LGH0_9HYPH</name>
<sequence>MTRETTRPAGQKSWKISLKPDPRQQVFLMAVAWLFTLGPLWSLSLLQEGLTPLLSAIVLLFPLIVSYYALCSLTGRNGQLDLQRDGFWRTTTDGRERFVRWDQVETFGVGIFGDPVVTGTGVAVPEFAFVDDDGTRTIERLPGNLPLSAERLVRLLEFARREASSGWPNPPASLADLMSRTEDGKP</sequence>
<keyword evidence="2" id="KW-0472">Membrane</keyword>
<dbReference type="RefSeq" id="WP_008599271.1">
    <property type="nucleotide sequence ID" value="NZ_AMRM01000038.1"/>
</dbReference>
<dbReference type="Proteomes" id="UP000006786">
    <property type="component" value="Unassembled WGS sequence"/>
</dbReference>
<protein>
    <recommendedName>
        <fullName evidence="5">PH domain-containing protein</fullName>
    </recommendedName>
</protein>
<accession>K2LGH0</accession>